<keyword evidence="3" id="KW-1185">Reference proteome</keyword>
<comment type="caution">
    <text evidence="1">The sequence shown here is derived from an EMBL/GenBank/DDBJ whole genome shotgun (WGS) entry which is preliminary data.</text>
</comment>
<name>A0AAE1H2H4_9NEOP</name>
<accession>A0AAE1H2H4</accession>
<reference evidence="1" key="2">
    <citation type="journal article" date="2023" name="BMC Genomics">
        <title>Pest status, molecular evolution, and epigenetic factors derived from the genome assembly of Frankliniella fusca, a thysanopteran phytovirus vector.</title>
        <authorList>
            <person name="Catto M.A."/>
            <person name="Labadie P.E."/>
            <person name="Jacobson A.L."/>
            <person name="Kennedy G.G."/>
            <person name="Srinivasan R."/>
            <person name="Hunt B.G."/>
        </authorList>
    </citation>
    <scope>NUCLEOTIDE SEQUENCE</scope>
    <source>
        <strain evidence="1">PL_HMW_Pooled</strain>
    </source>
</reference>
<keyword evidence="1" id="KW-0648">Protein biosynthesis</keyword>
<reference evidence="1" key="1">
    <citation type="submission" date="2021-07" db="EMBL/GenBank/DDBJ databases">
        <authorList>
            <person name="Catto M.A."/>
            <person name="Jacobson A."/>
            <person name="Kennedy G."/>
            <person name="Labadie P."/>
            <person name="Hunt B.G."/>
            <person name="Srinivasan R."/>
        </authorList>
    </citation>
    <scope>NUCLEOTIDE SEQUENCE</scope>
    <source>
        <strain evidence="1">PL_HMW_Pooled</strain>
        <tissue evidence="1">Head</tissue>
    </source>
</reference>
<dbReference type="EMBL" id="JAHWGI010000320">
    <property type="protein sequence ID" value="KAK3913358.1"/>
    <property type="molecule type" value="Genomic_DNA"/>
</dbReference>
<protein>
    <submittedName>
        <fullName evidence="1">Translation initiation factor IF-2</fullName>
    </submittedName>
</protein>
<evidence type="ECO:0000313" key="2">
    <source>
        <dbReference type="EMBL" id="KAK3929781.1"/>
    </source>
</evidence>
<sequence>MNSSVGRRFVGLKFSFMTSYWSKKQAIRNSPINKTNVIGSMSLHSAAHLVKLNGENSEFFSSR</sequence>
<organism evidence="1 3">
    <name type="scientific">Frankliniella fusca</name>
    <dbReference type="NCBI Taxonomy" id="407009"/>
    <lineage>
        <taxon>Eukaryota</taxon>
        <taxon>Metazoa</taxon>
        <taxon>Ecdysozoa</taxon>
        <taxon>Arthropoda</taxon>
        <taxon>Hexapoda</taxon>
        <taxon>Insecta</taxon>
        <taxon>Pterygota</taxon>
        <taxon>Neoptera</taxon>
        <taxon>Paraneoptera</taxon>
        <taxon>Thysanoptera</taxon>
        <taxon>Terebrantia</taxon>
        <taxon>Thripoidea</taxon>
        <taxon>Thripidae</taxon>
        <taxon>Frankliniella</taxon>
    </lineage>
</organism>
<dbReference type="AlphaFoldDB" id="A0AAE1H2H4"/>
<evidence type="ECO:0000313" key="1">
    <source>
        <dbReference type="EMBL" id="KAK3913358.1"/>
    </source>
</evidence>
<dbReference type="EMBL" id="JAHWGI010001403">
    <property type="protein sequence ID" value="KAK3929781.1"/>
    <property type="molecule type" value="Genomic_DNA"/>
</dbReference>
<evidence type="ECO:0000313" key="3">
    <source>
        <dbReference type="Proteomes" id="UP001219518"/>
    </source>
</evidence>
<keyword evidence="1" id="KW-0396">Initiation factor</keyword>
<gene>
    <name evidence="2" type="ORF">KUF71_019622</name>
    <name evidence="1" type="ORF">KUF71_022812</name>
</gene>
<proteinExistence type="predicted"/>
<dbReference type="Proteomes" id="UP001219518">
    <property type="component" value="Unassembled WGS sequence"/>
</dbReference>
<dbReference type="GO" id="GO:0003743">
    <property type="term" value="F:translation initiation factor activity"/>
    <property type="evidence" value="ECO:0007669"/>
    <property type="project" value="UniProtKB-KW"/>
</dbReference>